<proteinExistence type="predicted"/>
<keyword evidence="2" id="KW-0812">Transmembrane</keyword>
<gene>
    <name evidence="4" type="ORF">SAMN04515672_4091</name>
</gene>
<sequence length="110" mass="10844">MTAPTIKRLEPAKSASDDGTRFSGRSVHSSANANPGDSYHPGTLSSDMADPAAPGSESDDSNGLDETGFGAGIAIGMAIGVSIGIATDNLALWLPIGVAIGVALGAGMSE</sequence>
<evidence type="ECO:0000313" key="5">
    <source>
        <dbReference type="Proteomes" id="UP000198882"/>
    </source>
</evidence>
<keyword evidence="2" id="KW-0472">Membrane</keyword>
<dbReference type="InterPro" id="IPR058598">
    <property type="entry name" value="Gly_zipper-like_dom"/>
</dbReference>
<feature type="region of interest" description="Disordered" evidence="1">
    <location>
        <begin position="1"/>
        <end position="66"/>
    </location>
</feature>
<feature type="compositionally biased region" description="Polar residues" evidence="1">
    <location>
        <begin position="26"/>
        <end position="35"/>
    </location>
</feature>
<dbReference type="AlphaFoldDB" id="A0A1G9F4X1"/>
<dbReference type="EMBL" id="FNFE01000007">
    <property type="protein sequence ID" value="SDK83442.1"/>
    <property type="molecule type" value="Genomic_DNA"/>
</dbReference>
<evidence type="ECO:0000256" key="2">
    <source>
        <dbReference type="SAM" id="Phobius"/>
    </source>
</evidence>
<feature type="compositionally biased region" description="Basic and acidic residues" evidence="1">
    <location>
        <begin position="7"/>
        <end position="20"/>
    </location>
</feature>
<evidence type="ECO:0000259" key="3">
    <source>
        <dbReference type="Pfam" id="PF26273"/>
    </source>
</evidence>
<feature type="domain" description="Glycine zipper-like" evidence="3">
    <location>
        <begin position="69"/>
        <end position="109"/>
    </location>
</feature>
<dbReference type="Proteomes" id="UP000198882">
    <property type="component" value="Unassembled WGS sequence"/>
</dbReference>
<name>A0A1G9F4X1_9EURY</name>
<keyword evidence="2" id="KW-1133">Transmembrane helix</keyword>
<feature type="transmembrane region" description="Helical" evidence="2">
    <location>
        <begin position="92"/>
        <end position="109"/>
    </location>
</feature>
<accession>A0A1G9F4X1</accession>
<protein>
    <recommendedName>
        <fullName evidence="3">Glycine zipper-like domain-containing protein</fullName>
    </recommendedName>
</protein>
<reference evidence="5" key="1">
    <citation type="submission" date="2016-10" db="EMBL/GenBank/DDBJ databases">
        <authorList>
            <person name="Varghese N."/>
            <person name="Submissions S."/>
        </authorList>
    </citation>
    <scope>NUCLEOTIDE SEQUENCE [LARGE SCALE GENOMIC DNA]</scope>
    <source>
        <strain evidence="5">B4,CECT 8067,JCM 17497</strain>
    </source>
</reference>
<evidence type="ECO:0000313" key="4">
    <source>
        <dbReference type="EMBL" id="SDK83442.1"/>
    </source>
</evidence>
<organism evidence="4 5">
    <name type="scientific">Natronorubrum texcoconense</name>
    <dbReference type="NCBI Taxonomy" id="1095776"/>
    <lineage>
        <taxon>Archaea</taxon>
        <taxon>Methanobacteriati</taxon>
        <taxon>Methanobacteriota</taxon>
        <taxon>Stenosarchaea group</taxon>
        <taxon>Halobacteria</taxon>
        <taxon>Halobacteriales</taxon>
        <taxon>Natrialbaceae</taxon>
        <taxon>Natronorubrum</taxon>
    </lineage>
</organism>
<keyword evidence="5" id="KW-1185">Reference proteome</keyword>
<evidence type="ECO:0000256" key="1">
    <source>
        <dbReference type="SAM" id="MobiDB-lite"/>
    </source>
</evidence>
<feature type="transmembrane region" description="Helical" evidence="2">
    <location>
        <begin position="68"/>
        <end position="86"/>
    </location>
</feature>
<dbReference type="Pfam" id="PF26273">
    <property type="entry name" value="Gly_zipper"/>
    <property type="match status" value="1"/>
</dbReference>